<keyword evidence="2" id="KW-0964">Secreted</keyword>
<dbReference type="InterPro" id="IPR001073">
    <property type="entry name" value="C1q_dom"/>
</dbReference>
<dbReference type="PRINTS" id="PR00007">
    <property type="entry name" value="COMPLEMNTC1Q"/>
</dbReference>
<reference evidence="6 7" key="1">
    <citation type="submission" date="2024-02" db="EMBL/GenBank/DDBJ databases">
        <title>Chromosome-scale genome assembly of the rough periwinkle Littorina saxatilis.</title>
        <authorList>
            <person name="De Jode A."/>
            <person name="Faria R."/>
            <person name="Formenti G."/>
            <person name="Sims Y."/>
            <person name="Smith T.P."/>
            <person name="Tracey A."/>
            <person name="Wood J.M.D."/>
            <person name="Zagrodzka Z.B."/>
            <person name="Johannesson K."/>
            <person name="Butlin R.K."/>
            <person name="Leder E.H."/>
        </authorList>
    </citation>
    <scope>NUCLEOTIDE SEQUENCE [LARGE SCALE GENOMIC DNA]</scope>
    <source>
        <strain evidence="6">Snail1</strain>
        <tissue evidence="6">Muscle</tissue>
    </source>
</reference>
<evidence type="ECO:0000259" key="5">
    <source>
        <dbReference type="PROSITE" id="PS50871"/>
    </source>
</evidence>
<dbReference type="InterPro" id="IPR008983">
    <property type="entry name" value="Tumour_necrosis_fac-like_dom"/>
</dbReference>
<accession>A0AAN9BTP4</accession>
<evidence type="ECO:0000256" key="4">
    <source>
        <dbReference type="SAM" id="SignalP"/>
    </source>
</evidence>
<evidence type="ECO:0000256" key="2">
    <source>
        <dbReference type="ARBA" id="ARBA00022525"/>
    </source>
</evidence>
<name>A0AAN9BTP4_9CAEN</name>
<comment type="subcellular location">
    <subcellularLocation>
        <location evidence="1">Secreted</location>
    </subcellularLocation>
</comment>
<dbReference type="Gene3D" id="2.60.120.40">
    <property type="match status" value="1"/>
</dbReference>
<dbReference type="SUPFAM" id="SSF49842">
    <property type="entry name" value="TNF-like"/>
    <property type="match status" value="1"/>
</dbReference>
<feature type="chain" id="PRO_5042840361" description="C1q domain-containing protein" evidence="4">
    <location>
        <begin position="22"/>
        <end position="193"/>
    </location>
</feature>
<comment type="caution">
    <text evidence="6">The sequence shown here is derived from an EMBL/GenBank/DDBJ whole genome shotgun (WGS) entry which is preliminary data.</text>
</comment>
<protein>
    <recommendedName>
        <fullName evidence="5">C1q domain-containing protein</fullName>
    </recommendedName>
</protein>
<proteinExistence type="predicted"/>
<dbReference type="PROSITE" id="PS50871">
    <property type="entry name" value="C1Q"/>
    <property type="match status" value="1"/>
</dbReference>
<dbReference type="AlphaFoldDB" id="A0AAN9BTP4"/>
<dbReference type="Pfam" id="PF00386">
    <property type="entry name" value="C1q"/>
    <property type="match status" value="1"/>
</dbReference>
<dbReference type="EMBL" id="JBAMIC010000002">
    <property type="protein sequence ID" value="KAK7111788.1"/>
    <property type="molecule type" value="Genomic_DNA"/>
</dbReference>
<sequence>MKSSVISSLVCVLLIQGRVMADEDAWMTLSQQFATMNAEIQALKAWTSQLTAILNKTVAFHAWGSTNPVQATALGNIILNHAATNIGNAFDTLTGVFSAPVSGLYDFQASVVSYDRGANKYVHGAIYVDDAIQAIGISDNRHGYYGQATFKTVVHVKAGQKVYVKNTDNKVSQYYDSLGSPHTTFSGFLIRAD</sequence>
<dbReference type="PANTHER" id="PTHR22923:SF116">
    <property type="entry name" value="C1Q DOMAIN-CONTAINING PROTEIN"/>
    <property type="match status" value="1"/>
</dbReference>
<organism evidence="6 7">
    <name type="scientific">Littorina saxatilis</name>
    <dbReference type="NCBI Taxonomy" id="31220"/>
    <lineage>
        <taxon>Eukaryota</taxon>
        <taxon>Metazoa</taxon>
        <taxon>Spiralia</taxon>
        <taxon>Lophotrochozoa</taxon>
        <taxon>Mollusca</taxon>
        <taxon>Gastropoda</taxon>
        <taxon>Caenogastropoda</taxon>
        <taxon>Littorinimorpha</taxon>
        <taxon>Littorinoidea</taxon>
        <taxon>Littorinidae</taxon>
        <taxon>Littorina</taxon>
    </lineage>
</organism>
<keyword evidence="3 4" id="KW-0732">Signal</keyword>
<evidence type="ECO:0000256" key="1">
    <source>
        <dbReference type="ARBA" id="ARBA00004613"/>
    </source>
</evidence>
<gene>
    <name evidence="6" type="ORF">V1264_011364</name>
</gene>
<dbReference type="GO" id="GO:0005576">
    <property type="term" value="C:extracellular region"/>
    <property type="evidence" value="ECO:0007669"/>
    <property type="project" value="UniProtKB-SubCell"/>
</dbReference>
<feature type="domain" description="C1q" evidence="5">
    <location>
        <begin position="53"/>
        <end position="193"/>
    </location>
</feature>
<keyword evidence="7" id="KW-1185">Reference proteome</keyword>
<dbReference type="Proteomes" id="UP001374579">
    <property type="component" value="Unassembled WGS sequence"/>
</dbReference>
<feature type="signal peptide" evidence="4">
    <location>
        <begin position="1"/>
        <end position="21"/>
    </location>
</feature>
<dbReference type="SMART" id="SM00110">
    <property type="entry name" value="C1Q"/>
    <property type="match status" value="1"/>
</dbReference>
<evidence type="ECO:0000313" key="6">
    <source>
        <dbReference type="EMBL" id="KAK7111788.1"/>
    </source>
</evidence>
<dbReference type="InterPro" id="IPR050822">
    <property type="entry name" value="Cerebellin_Synaptic_Org"/>
</dbReference>
<evidence type="ECO:0000313" key="7">
    <source>
        <dbReference type="Proteomes" id="UP001374579"/>
    </source>
</evidence>
<evidence type="ECO:0000256" key="3">
    <source>
        <dbReference type="ARBA" id="ARBA00022729"/>
    </source>
</evidence>
<dbReference type="PANTHER" id="PTHR22923">
    <property type="entry name" value="CEREBELLIN-RELATED"/>
    <property type="match status" value="1"/>
</dbReference>